<dbReference type="CDD" id="cd00552">
    <property type="entry name" value="RaiA"/>
    <property type="match status" value="1"/>
</dbReference>
<dbReference type="GO" id="GO:0022627">
    <property type="term" value="C:cytosolic small ribosomal subunit"/>
    <property type="evidence" value="ECO:0007669"/>
    <property type="project" value="TreeGrafter"/>
</dbReference>
<dbReference type="InterPro" id="IPR036567">
    <property type="entry name" value="RHF-like"/>
</dbReference>
<dbReference type="PANTHER" id="PTHR33231">
    <property type="entry name" value="30S RIBOSOMAL PROTEIN"/>
    <property type="match status" value="1"/>
</dbReference>
<evidence type="ECO:0000256" key="1">
    <source>
        <dbReference type="ARBA" id="ARBA00022845"/>
    </source>
</evidence>
<dbReference type="Pfam" id="PF02482">
    <property type="entry name" value="Ribosomal_S30AE"/>
    <property type="match status" value="1"/>
</dbReference>
<dbReference type="GO" id="GO:0045900">
    <property type="term" value="P:negative regulation of translational elongation"/>
    <property type="evidence" value="ECO:0007669"/>
    <property type="project" value="TreeGrafter"/>
</dbReference>
<name>X1L6M4_9ZZZZ</name>
<gene>
    <name evidence="2" type="ORF">S06H3_01607</name>
</gene>
<dbReference type="NCBIfam" id="TIGR00741">
    <property type="entry name" value="yfiA"/>
    <property type="match status" value="1"/>
</dbReference>
<dbReference type="AlphaFoldDB" id="X1L6M4"/>
<organism evidence="2">
    <name type="scientific">marine sediment metagenome</name>
    <dbReference type="NCBI Taxonomy" id="412755"/>
    <lineage>
        <taxon>unclassified sequences</taxon>
        <taxon>metagenomes</taxon>
        <taxon>ecological metagenomes</taxon>
    </lineage>
</organism>
<dbReference type="InterPro" id="IPR003489">
    <property type="entry name" value="RHF/RaiA"/>
</dbReference>
<dbReference type="SUPFAM" id="SSF69754">
    <property type="entry name" value="Ribosome binding protein Y (YfiA homologue)"/>
    <property type="match status" value="1"/>
</dbReference>
<comment type="caution">
    <text evidence="2">The sequence shown here is derived from an EMBL/GenBank/DDBJ whole genome shotgun (WGS) entry which is preliminary data.</text>
</comment>
<protein>
    <recommendedName>
        <fullName evidence="3">Ribosomal subunit interface protein</fullName>
    </recommendedName>
</protein>
<evidence type="ECO:0000313" key="2">
    <source>
        <dbReference type="EMBL" id="GAH98079.1"/>
    </source>
</evidence>
<accession>X1L6M4</accession>
<dbReference type="InterPro" id="IPR050574">
    <property type="entry name" value="HPF/YfiA_ribosome-assoc"/>
</dbReference>
<reference evidence="2" key="1">
    <citation type="journal article" date="2014" name="Front. Microbiol.">
        <title>High frequency of phylogenetically diverse reductive dehalogenase-homologous genes in deep subseafloor sedimentary metagenomes.</title>
        <authorList>
            <person name="Kawai M."/>
            <person name="Futagami T."/>
            <person name="Toyoda A."/>
            <person name="Takaki Y."/>
            <person name="Nishi S."/>
            <person name="Hori S."/>
            <person name="Arai W."/>
            <person name="Tsubouchi T."/>
            <person name="Morono Y."/>
            <person name="Uchiyama I."/>
            <person name="Ito T."/>
            <person name="Fujiyama A."/>
            <person name="Inagaki F."/>
            <person name="Takami H."/>
        </authorList>
    </citation>
    <scope>NUCLEOTIDE SEQUENCE</scope>
    <source>
        <strain evidence="2">Expedition CK06-06</strain>
    </source>
</reference>
<dbReference type="GO" id="GO:0043024">
    <property type="term" value="F:ribosomal small subunit binding"/>
    <property type="evidence" value="ECO:0007669"/>
    <property type="project" value="TreeGrafter"/>
</dbReference>
<sequence length="137" mass="15678">MKLQIITKNVEVSEAIQEQAKVKIGKLSRYLPTISKATVEISRENTKLPQQRFTVQVTLDSRGILIRTQEKAEGIRTAIDKVVETLTNQIERYKGKLYDKGRGILGMNFFPMVPPPVRKMFIKYTLKIICWQGGELP</sequence>
<proteinExistence type="predicted"/>
<keyword evidence="1" id="KW-0810">Translation regulation</keyword>
<dbReference type="PANTHER" id="PTHR33231:SF1">
    <property type="entry name" value="30S RIBOSOMAL PROTEIN"/>
    <property type="match status" value="1"/>
</dbReference>
<dbReference type="Gene3D" id="3.30.160.100">
    <property type="entry name" value="Ribosome hibernation promotion factor-like"/>
    <property type="match status" value="1"/>
</dbReference>
<evidence type="ECO:0008006" key="3">
    <source>
        <dbReference type="Google" id="ProtNLM"/>
    </source>
</evidence>
<dbReference type="EMBL" id="BARV01000413">
    <property type="protein sequence ID" value="GAH98079.1"/>
    <property type="molecule type" value="Genomic_DNA"/>
</dbReference>